<keyword evidence="10" id="KW-1185">Reference proteome</keyword>
<evidence type="ECO:0000256" key="8">
    <source>
        <dbReference type="SAM" id="Phobius"/>
    </source>
</evidence>
<keyword evidence="4 7" id="KW-0812">Transmembrane</keyword>
<dbReference type="EMBL" id="CP063845">
    <property type="protein sequence ID" value="UFP94946.1"/>
    <property type="molecule type" value="Genomic_DNA"/>
</dbReference>
<keyword evidence="7" id="KW-0813">Transport</keyword>
<dbReference type="Pfam" id="PF02472">
    <property type="entry name" value="ExbD"/>
    <property type="match status" value="1"/>
</dbReference>
<evidence type="ECO:0000313" key="9">
    <source>
        <dbReference type="EMBL" id="UFP94946.1"/>
    </source>
</evidence>
<evidence type="ECO:0000256" key="3">
    <source>
        <dbReference type="ARBA" id="ARBA00022475"/>
    </source>
</evidence>
<keyword evidence="3" id="KW-1003">Cell membrane</keyword>
<dbReference type="Proteomes" id="UP001054846">
    <property type="component" value="Chromosome"/>
</dbReference>
<name>A0ABY3PMM9_9CYAN</name>
<accession>A0ABY3PMM9</accession>
<organism evidence="9 10">
    <name type="scientific">Gloeobacter morelensis MG652769</name>
    <dbReference type="NCBI Taxonomy" id="2781736"/>
    <lineage>
        <taxon>Bacteria</taxon>
        <taxon>Bacillati</taxon>
        <taxon>Cyanobacteriota</taxon>
        <taxon>Cyanophyceae</taxon>
        <taxon>Gloeobacterales</taxon>
        <taxon>Gloeobacteraceae</taxon>
        <taxon>Gloeobacter</taxon>
        <taxon>Gloeobacter morelensis</taxon>
    </lineage>
</organism>
<reference evidence="9 10" key="1">
    <citation type="journal article" date="2021" name="Genome Biol. Evol.">
        <title>Complete Genome Sequencing of a Novel Gloeobacter Species from a Waterfall Cave in Mexico.</title>
        <authorList>
            <person name="Saw J.H."/>
            <person name="Cardona T."/>
            <person name="Montejano G."/>
        </authorList>
    </citation>
    <scope>NUCLEOTIDE SEQUENCE [LARGE SCALE GENOMIC DNA]</scope>
    <source>
        <strain evidence="9">MG652769</strain>
    </source>
</reference>
<sequence length="143" mass="14985">MAIQAGGSGRGRRNRSGFTEINITPLTDVFLVLVIILLITAPLIQNNGLKVDLPTSATGDKPEQKKSLVVGVDKDGKYSVNGAVVPEANLLAALRREAESSGQKVLVVQADADARQKNVVKVMDAARQAGLEKLVVATQPSGG</sequence>
<comment type="subcellular location">
    <subcellularLocation>
        <location evidence="1">Cell membrane</location>
        <topology evidence="1">Single-pass membrane protein</topology>
    </subcellularLocation>
    <subcellularLocation>
        <location evidence="7">Cell membrane</location>
        <topology evidence="7">Single-pass type II membrane protein</topology>
    </subcellularLocation>
</comment>
<proteinExistence type="inferred from homology"/>
<evidence type="ECO:0000256" key="5">
    <source>
        <dbReference type="ARBA" id="ARBA00022989"/>
    </source>
</evidence>
<evidence type="ECO:0000256" key="6">
    <source>
        <dbReference type="ARBA" id="ARBA00023136"/>
    </source>
</evidence>
<dbReference type="Gene3D" id="3.30.420.270">
    <property type="match status" value="1"/>
</dbReference>
<comment type="similarity">
    <text evidence="2 7">Belongs to the ExbD/TolR family.</text>
</comment>
<dbReference type="PANTHER" id="PTHR30558">
    <property type="entry name" value="EXBD MEMBRANE COMPONENT OF PMF-DRIVEN MACROMOLECULE IMPORT SYSTEM"/>
    <property type="match status" value="1"/>
</dbReference>
<dbReference type="InterPro" id="IPR003400">
    <property type="entry name" value="ExbD"/>
</dbReference>
<evidence type="ECO:0000256" key="1">
    <source>
        <dbReference type="ARBA" id="ARBA00004162"/>
    </source>
</evidence>
<evidence type="ECO:0000256" key="7">
    <source>
        <dbReference type="RuleBase" id="RU003879"/>
    </source>
</evidence>
<gene>
    <name evidence="9" type="ORF">ISF26_01475</name>
</gene>
<evidence type="ECO:0000256" key="2">
    <source>
        <dbReference type="ARBA" id="ARBA00005811"/>
    </source>
</evidence>
<feature type="transmembrane region" description="Helical" evidence="8">
    <location>
        <begin position="21"/>
        <end position="44"/>
    </location>
</feature>
<dbReference type="PANTHER" id="PTHR30558:SF7">
    <property type="entry name" value="TOL-PAL SYSTEM PROTEIN TOLR"/>
    <property type="match status" value="1"/>
</dbReference>
<keyword evidence="6 8" id="KW-0472">Membrane</keyword>
<dbReference type="RefSeq" id="WP_011141140.1">
    <property type="nucleotide sequence ID" value="NZ_CP063845.1"/>
</dbReference>
<keyword evidence="7" id="KW-0653">Protein transport</keyword>
<evidence type="ECO:0000313" key="10">
    <source>
        <dbReference type="Proteomes" id="UP001054846"/>
    </source>
</evidence>
<evidence type="ECO:0000256" key="4">
    <source>
        <dbReference type="ARBA" id="ARBA00022692"/>
    </source>
</evidence>
<keyword evidence="5 8" id="KW-1133">Transmembrane helix</keyword>
<protein>
    <submittedName>
        <fullName evidence="9">Biopolymer transporter ExbD</fullName>
    </submittedName>
</protein>